<dbReference type="FunCoup" id="S8EHZ1">
    <property type="interactions" value="74"/>
</dbReference>
<proteinExistence type="predicted"/>
<dbReference type="InterPro" id="IPR013094">
    <property type="entry name" value="AB_hydrolase_3"/>
</dbReference>
<dbReference type="OrthoDB" id="408631at2759"/>
<dbReference type="Proteomes" id="UP000015241">
    <property type="component" value="Unassembled WGS sequence"/>
</dbReference>
<dbReference type="PANTHER" id="PTHR48081:SF8">
    <property type="entry name" value="ALPHA_BETA HYDROLASE FOLD-3 DOMAIN-CONTAINING PROTEIN-RELATED"/>
    <property type="match status" value="1"/>
</dbReference>
<dbReference type="SUPFAM" id="SSF53474">
    <property type="entry name" value="alpha/beta-Hydrolases"/>
    <property type="match status" value="1"/>
</dbReference>
<dbReference type="STRING" id="743788.S8EHZ1"/>
<dbReference type="PANTHER" id="PTHR48081">
    <property type="entry name" value="AB HYDROLASE SUPERFAMILY PROTEIN C4A8.06C"/>
    <property type="match status" value="1"/>
</dbReference>
<dbReference type="InterPro" id="IPR050300">
    <property type="entry name" value="GDXG_lipolytic_enzyme"/>
</dbReference>
<dbReference type="eggNOG" id="KOG1515">
    <property type="taxonomic scope" value="Eukaryota"/>
</dbReference>
<name>S8EHZ1_FOMSC</name>
<evidence type="ECO:0000313" key="3">
    <source>
        <dbReference type="EMBL" id="EPT03833.1"/>
    </source>
</evidence>
<dbReference type="InParanoid" id="S8EHZ1"/>
<dbReference type="GO" id="GO:0016787">
    <property type="term" value="F:hydrolase activity"/>
    <property type="evidence" value="ECO:0007669"/>
    <property type="project" value="UniProtKB-KW"/>
</dbReference>
<dbReference type="Pfam" id="PF07859">
    <property type="entry name" value="Abhydrolase_3"/>
    <property type="match status" value="1"/>
</dbReference>
<protein>
    <recommendedName>
        <fullName evidence="2">Alpha/beta hydrolase fold-3 domain-containing protein</fullName>
    </recommendedName>
</protein>
<sequence>MTETERQVHQPIHPGILKKLDPEFAAFHNANSLYQVPLHLLPWDPAVRQGNPVNGASEPLKVGSVRDIPLSKFSIRVFTPEGSTPEAGWPVLIYFHGGGWTLGNINTENAFSTNVCKRAKAVVVSVDYRLGPENPYPAAVEDAVEALQWVWQNGKEKLNVDTSKIAVGGSSSGGNLAAVLAHKAVQAEPPIPLIFQLLVVPVTDNTATTSGVPYKSWAENANTVQLTPGRMLWFRDNYLPNEKDRTAWENSPIFAPKESFKKLPKAWVAVMELDILRDEGIEYAKKMQTAGAEAEIKLYEGAPHPILAMDVCWRSAGDSSLMQ</sequence>
<dbReference type="Gene3D" id="3.40.50.1820">
    <property type="entry name" value="alpha/beta hydrolase"/>
    <property type="match status" value="1"/>
</dbReference>
<gene>
    <name evidence="3" type="ORF">FOMPIDRAFT_1028181</name>
</gene>
<feature type="domain" description="Alpha/beta hydrolase fold-3" evidence="2">
    <location>
        <begin position="92"/>
        <end position="306"/>
    </location>
</feature>
<dbReference type="EMBL" id="KE504128">
    <property type="protein sequence ID" value="EPT03833.1"/>
    <property type="molecule type" value="Genomic_DNA"/>
</dbReference>
<dbReference type="AlphaFoldDB" id="S8EHZ1"/>
<evidence type="ECO:0000313" key="4">
    <source>
        <dbReference type="Proteomes" id="UP000015241"/>
    </source>
</evidence>
<organism evidence="3 4">
    <name type="scientific">Fomitopsis schrenkii</name>
    <name type="common">Brown rot fungus</name>
    <dbReference type="NCBI Taxonomy" id="2126942"/>
    <lineage>
        <taxon>Eukaryota</taxon>
        <taxon>Fungi</taxon>
        <taxon>Dikarya</taxon>
        <taxon>Basidiomycota</taxon>
        <taxon>Agaricomycotina</taxon>
        <taxon>Agaricomycetes</taxon>
        <taxon>Polyporales</taxon>
        <taxon>Fomitopsis</taxon>
    </lineage>
</organism>
<dbReference type="InterPro" id="IPR029058">
    <property type="entry name" value="AB_hydrolase_fold"/>
</dbReference>
<reference evidence="3 4" key="1">
    <citation type="journal article" date="2012" name="Science">
        <title>The Paleozoic origin of enzymatic lignin decomposition reconstructed from 31 fungal genomes.</title>
        <authorList>
            <person name="Floudas D."/>
            <person name="Binder M."/>
            <person name="Riley R."/>
            <person name="Barry K."/>
            <person name="Blanchette R.A."/>
            <person name="Henrissat B."/>
            <person name="Martinez A.T."/>
            <person name="Otillar R."/>
            <person name="Spatafora J.W."/>
            <person name="Yadav J.S."/>
            <person name="Aerts A."/>
            <person name="Benoit I."/>
            <person name="Boyd A."/>
            <person name="Carlson A."/>
            <person name="Copeland A."/>
            <person name="Coutinho P.M."/>
            <person name="de Vries R.P."/>
            <person name="Ferreira P."/>
            <person name="Findley K."/>
            <person name="Foster B."/>
            <person name="Gaskell J."/>
            <person name="Glotzer D."/>
            <person name="Gorecki P."/>
            <person name="Heitman J."/>
            <person name="Hesse C."/>
            <person name="Hori C."/>
            <person name="Igarashi K."/>
            <person name="Jurgens J.A."/>
            <person name="Kallen N."/>
            <person name="Kersten P."/>
            <person name="Kohler A."/>
            <person name="Kuees U."/>
            <person name="Kumar T.K.A."/>
            <person name="Kuo A."/>
            <person name="LaButti K."/>
            <person name="Larrondo L.F."/>
            <person name="Lindquist E."/>
            <person name="Ling A."/>
            <person name="Lombard V."/>
            <person name="Lucas S."/>
            <person name="Lundell T."/>
            <person name="Martin R."/>
            <person name="McLaughlin D.J."/>
            <person name="Morgenstern I."/>
            <person name="Morin E."/>
            <person name="Murat C."/>
            <person name="Nagy L.G."/>
            <person name="Nolan M."/>
            <person name="Ohm R.A."/>
            <person name="Patyshakuliyeva A."/>
            <person name="Rokas A."/>
            <person name="Ruiz-Duenas F.J."/>
            <person name="Sabat G."/>
            <person name="Salamov A."/>
            <person name="Samejima M."/>
            <person name="Schmutz J."/>
            <person name="Slot J.C."/>
            <person name="St John F."/>
            <person name="Stenlid J."/>
            <person name="Sun H."/>
            <person name="Sun S."/>
            <person name="Syed K."/>
            <person name="Tsang A."/>
            <person name="Wiebenga A."/>
            <person name="Young D."/>
            <person name="Pisabarro A."/>
            <person name="Eastwood D.C."/>
            <person name="Martin F."/>
            <person name="Cullen D."/>
            <person name="Grigoriev I.V."/>
            <person name="Hibbett D.S."/>
        </authorList>
    </citation>
    <scope>NUCLEOTIDE SEQUENCE</scope>
    <source>
        <strain evidence="4">FP-58527</strain>
    </source>
</reference>
<dbReference type="HOGENOM" id="CLU_012494_6_2_1"/>
<keyword evidence="4" id="KW-1185">Reference proteome</keyword>
<evidence type="ECO:0000259" key="2">
    <source>
        <dbReference type="Pfam" id="PF07859"/>
    </source>
</evidence>
<keyword evidence="1" id="KW-0378">Hydrolase</keyword>
<accession>S8EHZ1</accession>
<evidence type="ECO:0000256" key="1">
    <source>
        <dbReference type="ARBA" id="ARBA00022801"/>
    </source>
</evidence>